<comment type="caution">
    <text evidence="4">The sequence shown here is derived from an EMBL/GenBank/DDBJ whole genome shotgun (WGS) entry which is preliminary data.</text>
</comment>
<dbReference type="RefSeq" id="WP_169715034.1">
    <property type="nucleotide sequence ID" value="NZ_JFKB01000008.1"/>
</dbReference>
<reference evidence="4 5" key="1">
    <citation type="submission" date="2014-03" db="EMBL/GenBank/DDBJ databases">
        <title>The draft genome sequence of Thalassospira alkalitolerans JCM 18968.</title>
        <authorList>
            <person name="Lai Q."/>
            <person name="Shao Z."/>
        </authorList>
    </citation>
    <scope>NUCLEOTIDE SEQUENCE [LARGE SCALE GENOMIC DNA]</scope>
    <source>
        <strain evidence="4 5">JCM 18968</strain>
    </source>
</reference>
<evidence type="ECO:0000256" key="1">
    <source>
        <dbReference type="ARBA" id="ARBA00022676"/>
    </source>
</evidence>
<evidence type="ECO:0000256" key="2">
    <source>
        <dbReference type="ARBA" id="ARBA00022679"/>
    </source>
</evidence>
<protein>
    <recommendedName>
        <fullName evidence="3">Glycosyl transferase family 1 domain-containing protein</fullName>
    </recommendedName>
</protein>
<dbReference type="AlphaFoldDB" id="A0A1Y2LBB0"/>
<dbReference type="Gene3D" id="3.40.50.2000">
    <property type="entry name" value="Glycogen Phosphorylase B"/>
    <property type="match status" value="2"/>
</dbReference>
<organism evidence="4 5">
    <name type="scientific">Thalassospira alkalitolerans</name>
    <dbReference type="NCBI Taxonomy" id="1293890"/>
    <lineage>
        <taxon>Bacteria</taxon>
        <taxon>Pseudomonadati</taxon>
        <taxon>Pseudomonadota</taxon>
        <taxon>Alphaproteobacteria</taxon>
        <taxon>Rhodospirillales</taxon>
        <taxon>Thalassospiraceae</taxon>
        <taxon>Thalassospira</taxon>
    </lineage>
</organism>
<gene>
    <name evidence="4" type="ORF">TALK_13450</name>
</gene>
<dbReference type="InterPro" id="IPR001296">
    <property type="entry name" value="Glyco_trans_1"/>
</dbReference>
<dbReference type="SUPFAM" id="SSF53756">
    <property type="entry name" value="UDP-Glycosyltransferase/glycogen phosphorylase"/>
    <property type="match status" value="1"/>
</dbReference>
<evidence type="ECO:0000313" key="5">
    <source>
        <dbReference type="Proteomes" id="UP000193396"/>
    </source>
</evidence>
<dbReference type="EMBL" id="JFKB01000008">
    <property type="protein sequence ID" value="OSQ47512.1"/>
    <property type="molecule type" value="Genomic_DNA"/>
</dbReference>
<dbReference type="Pfam" id="PF00534">
    <property type="entry name" value="Glycos_transf_1"/>
    <property type="match status" value="1"/>
</dbReference>
<feature type="domain" description="Glycosyl transferase family 1" evidence="3">
    <location>
        <begin position="177"/>
        <end position="338"/>
    </location>
</feature>
<keyword evidence="2" id="KW-0808">Transferase</keyword>
<dbReference type="CDD" id="cd03801">
    <property type="entry name" value="GT4_PimA-like"/>
    <property type="match status" value="1"/>
</dbReference>
<sequence>MTQRPRIIAMVQLPPPLHGAAAMNAHAITALEQTCHVTLLEMRFAKHPRDIAKFTLGKLALALGLWLRLIVCLMRSPDALYICFSPSGGAFYRDCLYVVTARIFGVPAIVHLHGRGLANGRRNAVTGWLQRRVFTGQAAIVLGKALLPELDGLDCQTTIIANCLPDAAFAVKRCKTNHNTLRLLYLSNLFRAKGIDDVVAACAILKQRGIDFILDIAGSEGDLSETDLMHMTKQAGINDHVIWHGFANTDARSELLATADLFVFPSRYANEAQPLVVLEAMAAGIPVICSSVGTLGDIIINGKTGRICPTQNPEILTRLIEDAMTNPTQNAAMTKAARTYCKANFGKDRFARELQDLITEIVS</sequence>
<dbReference type="Proteomes" id="UP000193396">
    <property type="component" value="Unassembled WGS sequence"/>
</dbReference>
<accession>A0A1Y2LBB0</accession>
<keyword evidence="5" id="KW-1185">Reference proteome</keyword>
<dbReference type="PANTHER" id="PTHR12526:SF510">
    <property type="entry name" value="D-INOSITOL 3-PHOSPHATE GLYCOSYLTRANSFERASE"/>
    <property type="match status" value="1"/>
</dbReference>
<dbReference type="GO" id="GO:0016757">
    <property type="term" value="F:glycosyltransferase activity"/>
    <property type="evidence" value="ECO:0007669"/>
    <property type="project" value="UniProtKB-KW"/>
</dbReference>
<dbReference type="STRING" id="1293890.TALK_13450"/>
<proteinExistence type="predicted"/>
<name>A0A1Y2LBB0_9PROT</name>
<dbReference type="PANTHER" id="PTHR12526">
    <property type="entry name" value="GLYCOSYLTRANSFERASE"/>
    <property type="match status" value="1"/>
</dbReference>
<evidence type="ECO:0000259" key="3">
    <source>
        <dbReference type="Pfam" id="PF00534"/>
    </source>
</evidence>
<keyword evidence="1" id="KW-0328">Glycosyltransferase</keyword>
<evidence type="ECO:0000313" key="4">
    <source>
        <dbReference type="EMBL" id="OSQ47512.1"/>
    </source>
</evidence>